<dbReference type="CDD" id="cd13585">
    <property type="entry name" value="PBP2_TMBP_like"/>
    <property type="match status" value="1"/>
</dbReference>
<sequence length="433" mass="48226">MTRRGKGWVVGIVLLLTLTACKQEVKTDTLLQTKPFAGQKLTVFAANHPWSNIMRKWIPEFTHNTGMKVDLQIFSEEQLHQKMAVQLTSLAETPEVFMYRAYMDKILFYKNGWTVPLNGYVMRNEAYDFSDFSKATIESSTVNGQLMSIPLFTDQFILYYNKDVLQKNNVPVPQTLSELQEAAKKLHDPKHDFYGFVSRGQRNALVTTVSSFLFSEGGDYLDGDRATLNTPDAIRGFKIYADLLRNYGPRGVVNMSWPQSIGLFAQGKAAFLVDSAALYRNAIDPEISVVQDHVGFATFPAGSAGARPSSIASWSFAMNPKAKNRDAAWAFMEWVTNKENVLRIQRNGIPGARNSIWASKDGIEMFPSDLVKAIQDTMEKGIGHSVPSVMSVPEARDVVGGIVVKAILGEDIQHAANQANKELQTIIEGDKKN</sequence>
<keyword evidence="3" id="KW-1185">Reference proteome</keyword>
<gene>
    <name evidence="2" type="ORF">G9U52_21295</name>
</gene>
<evidence type="ECO:0000313" key="3">
    <source>
        <dbReference type="Proteomes" id="UP001165962"/>
    </source>
</evidence>
<dbReference type="InterPro" id="IPR006059">
    <property type="entry name" value="SBP"/>
</dbReference>
<feature type="chain" id="PRO_5045931965" evidence="1">
    <location>
        <begin position="23"/>
        <end position="433"/>
    </location>
</feature>
<protein>
    <submittedName>
        <fullName evidence="2">Sugar ABC transporter substrate-binding protein</fullName>
    </submittedName>
</protein>
<reference evidence="2" key="1">
    <citation type="submission" date="2020-03" db="EMBL/GenBank/DDBJ databases">
        <title>Draft sequencing of Paenibacilllus sp. S3N08.</title>
        <authorList>
            <person name="Kim D.-U."/>
        </authorList>
    </citation>
    <scope>NUCLEOTIDE SEQUENCE</scope>
    <source>
        <strain evidence="2">S3N08</strain>
    </source>
</reference>
<dbReference type="PANTHER" id="PTHR43649">
    <property type="entry name" value="ARABINOSE-BINDING PROTEIN-RELATED"/>
    <property type="match status" value="1"/>
</dbReference>
<keyword evidence="1" id="KW-0732">Signal</keyword>
<evidence type="ECO:0000256" key="1">
    <source>
        <dbReference type="SAM" id="SignalP"/>
    </source>
</evidence>
<dbReference type="Pfam" id="PF01547">
    <property type="entry name" value="SBP_bac_1"/>
    <property type="match status" value="1"/>
</dbReference>
<evidence type="ECO:0000313" key="2">
    <source>
        <dbReference type="EMBL" id="NHN32381.1"/>
    </source>
</evidence>
<dbReference type="PROSITE" id="PS51257">
    <property type="entry name" value="PROKAR_LIPOPROTEIN"/>
    <property type="match status" value="1"/>
</dbReference>
<dbReference type="Proteomes" id="UP001165962">
    <property type="component" value="Unassembled WGS sequence"/>
</dbReference>
<proteinExistence type="predicted"/>
<feature type="signal peptide" evidence="1">
    <location>
        <begin position="1"/>
        <end position="22"/>
    </location>
</feature>
<comment type="caution">
    <text evidence="2">The sequence shown here is derived from an EMBL/GenBank/DDBJ whole genome shotgun (WGS) entry which is preliminary data.</text>
</comment>
<name>A0ABX0JES7_9BACL</name>
<organism evidence="2 3">
    <name type="scientific">Paenibacillus agricola</name>
    <dbReference type="NCBI Taxonomy" id="2716264"/>
    <lineage>
        <taxon>Bacteria</taxon>
        <taxon>Bacillati</taxon>
        <taxon>Bacillota</taxon>
        <taxon>Bacilli</taxon>
        <taxon>Bacillales</taxon>
        <taxon>Paenibacillaceae</taxon>
        <taxon>Paenibacillus</taxon>
    </lineage>
</organism>
<dbReference type="InterPro" id="IPR050490">
    <property type="entry name" value="Bact_solute-bd_prot1"/>
</dbReference>
<accession>A0ABX0JES7</accession>
<dbReference type="SUPFAM" id="SSF53850">
    <property type="entry name" value="Periplasmic binding protein-like II"/>
    <property type="match status" value="1"/>
</dbReference>
<dbReference type="Gene3D" id="3.40.190.10">
    <property type="entry name" value="Periplasmic binding protein-like II"/>
    <property type="match status" value="2"/>
</dbReference>
<dbReference type="PANTHER" id="PTHR43649:SF12">
    <property type="entry name" value="DIACETYLCHITOBIOSE BINDING PROTEIN DASA"/>
    <property type="match status" value="1"/>
</dbReference>
<dbReference type="RefSeq" id="WP_166152675.1">
    <property type="nucleotide sequence ID" value="NZ_JAAOIW010000008.1"/>
</dbReference>
<dbReference type="EMBL" id="JAAOIW010000008">
    <property type="protein sequence ID" value="NHN32381.1"/>
    <property type="molecule type" value="Genomic_DNA"/>
</dbReference>